<dbReference type="InterPro" id="IPR036286">
    <property type="entry name" value="LexA/Signal_pep-like_sf"/>
</dbReference>
<gene>
    <name evidence="2" type="ORF">H8M03_02960</name>
</gene>
<accession>A0A7G9L3X3</accession>
<dbReference type="AlphaFoldDB" id="A0A7G9L3X3"/>
<dbReference type="GO" id="GO:0004252">
    <property type="term" value="F:serine-type endopeptidase activity"/>
    <property type="evidence" value="ECO:0007669"/>
    <property type="project" value="InterPro"/>
</dbReference>
<dbReference type="GO" id="GO:0006465">
    <property type="term" value="P:signal peptide processing"/>
    <property type="evidence" value="ECO:0007669"/>
    <property type="project" value="InterPro"/>
</dbReference>
<evidence type="ECO:0000313" key="2">
    <source>
        <dbReference type="EMBL" id="QNM83322.1"/>
    </source>
</evidence>
<sequence length="192" mass="20895">MADTPAWPATSCGEQLRAMILMRRARRRRLWIAAIALTGVLPCAFTAFCAPSAKLILNVSASSPRGLYLVADRQPLRHGDWAIARPSPAVAALAAERRYLPYGVPLVKRVSAIAGDRICAVGDTVEVNGRRVAQRQQVDGRGRALPTWTGCNTLASGEVLLLGDNSWSFDGRYFGITHAADVIGRAELWWRA</sequence>
<reference evidence="2 3" key="1">
    <citation type="submission" date="2020-08" db="EMBL/GenBank/DDBJ databases">
        <title>Sphingomonas sp. sand1-3 16S ribosomal RNA gene Genome sequencing and assembly.</title>
        <authorList>
            <person name="Kang M."/>
        </authorList>
    </citation>
    <scope>NUCLEOTIDE SEQUENCE [LARGE SCALE GENOMIC DNA]</scope>
    <source>
        <strain evidence="3">sand1-3</strain>
    </source>
</reference>
<dbReference type="InterPro" id="IPR019533">
    <property type="entry name" value="Peptidase_S26"/>
</dbReference>
<organism evidence="2 3">
    <name type="scientific">Sphingomonas sabuli</name>
    <dbReference type="NCBI Taxonomy" id="2764186"/>
    <lineage>
        <taxon>Bacteria</taxon>
        <taxon>Pseudomonadati</taxon>
        <taxon>Pseudomonadota</taxon>
        <taxon>Alphaproteobacteria</taxon>
        <taxon>Sphingomonadales</taxon>
        <taxon>Sphingomonadaceae</taxon>
        <taxon>Sphingomonas</taxon>
    </lineage>
</organism>
<dbReference type="Gene3D" id="2.10.109.10">
    <property type="entry name" value="Umud Fragment, subunit A"/>
    <property type="match status" value="1"/>
</dbReference>
<protein>
    <submittedName>
        <fullName evidence="2">S26 family signal peptidase</fullName>
    </submittedName>
</protein>
<dbReference type="SUPFAM" id="SSF51306">
    <property type="entry name" value="LexA/Signal peptidase"/>
    <property type="match status" value="1"/>
</dbReference>
<dbReference type="KEGG" id="ssau:H8M03_02960"/>
<evidence type="ECO:0000259" key="1">
    <source>
        <dbReference type="Pfam" id="PF10502"/>
    </source>
</evidence>
<proteinExistence type="predicted"/>
<keyword evidence="3" id="KW-1185">Reference proteome</keyword>
<feature type="domain" description="Peptidase S26" evidence="1">
    <location>
        <begin position="32"/>
        <end position="190"/>
    </location>
</feature>
<dbReference type="Proteomes" id="UP000515861">
    <property type="component" value="Chromosome"/>
</dbReference>
<dbReference type="EMBL" id="CP060697">
    <property type="protein sequence ID" value="QNM83322.1"/>
    <property type="molecule type" value="Genomic_DNA"/>
</dbReference>
<name>A0A7G9L3X3_9SPHN</name>
<dbReference type="RefSeq" id="WP_187480277.1">
    <property type="nucleotide sequence ID" value="NZ_CP060697.1"/>
</dbReference>
<evidence type="ECO:0000313" key="3">
    <source>
        <dbReference type="Proteomes" id="UP000515861"/>
    </source>
</evidence>
<dbReference type="Pfam" id="PF10502">
    <property type="entry name" value="Peptidase_S26"/>
    <property type="match status" value="1"/>
</dbReference>